<dbReference type="InterPro" id="IPR054612">
    <property type="entry name" value="Phage_capsid-like_C"/>
</dbReference>
<feature type="domain" description="Phage capsid-like C-terminal" evidence="2">
    <location>
        <begin position="115"/>
        <end position="405"/>
    </location>
</feature>
<name>A0AB36ERL0_AGRTU</name>
<dbReference type="SUPFAM" id="SSF56563">
    <property type="entry name" value="Major capsid protein gp5"/>
    <property type="match status" value="1"/>
</dbReference>
<dbReference type="NCBIfam" id="TIGR01554">
    <property type="entry name" value="major_cap_HK97"/>
    <property type="match status" value="1"/>
</dbReference>
<dbReference type="AlphaFoldDB" id="A0AB36ERL0"/>
<comment type="subcellular location">
    <subcellularLocation>
        <location evidence="1">Virion</location>
    </subcellularLocation>
</comment>
<protein>
    <recommendedName>
        <fullName evidence="2">Phage capsid-like C-terminal domain-containing protein</fullName>
    </recommendedName>
</protein>
<dbReference type="Gene3D" id="3.30.2400.10">
    <property type="entry name" value="Major capsid protein gp5"/>
    <property type="match status" value="1"/>
</dbReference>
<organism evidence="3 4">
    <name type="scientific">Agrobacterium tumefaciens</name>
    <dbReference type="NCBI Taxonomy" id="358"/>
    <lineage>
        <taxon>Bacteria</taxon>
        <taxon>Pseudomonadati</taxon>
        <taxon>Pseudomonadota</taxon>
        <taxon>Alphaproteobacteria</taxon>
        <taxon>Hyphomicrobiales</taxon>
        <taxon>Rhizobiaceae</taxon>
        <taxon>Rhizobium/Agrobacterium group</taxon>
        <taxon>Agrobacterium</taxon>
        <taxon>Agrobacterium tumefaciens complex</taxon>
    </lineage>
</organism>
<comment type="caution">
    <text evidence="3">The sequence shown here is derived from an EMBL/GenBank/DDBJ whole genome shotgun (WGS) entry which is preliminary data.</text>
</comment>
<sequence length="409" mass="44901">MKQALLGSVVISRKGEEDDPVSIVTKSLEDLQKTLDDRLKKVEGGVEIKALTDRIAELETKANRPGGKKSGDEQLEIERKALASYLRNAVSSVIEDAGGAFESKSAASSDNDPSGGYFVLPTIDYSIRTLMTDLSPLRGLAEVVSISSDRYERFYSMGRRGAQWVAERDDRPQDTARPELIKHSYPVMELYAAPVATRHLLDDAATDIASWLVNNATHDFAETEGEAFLRGDGVEGKPRGLLDYGTTPEKDFVRPWGKHQYVAAGHASAPTDDMLTTAVIKLISALRRPYKGNAVFLMNSNTAVRLRTIKDANGRFLWAPTGNLIEGVEHPLMGYRVEIDEGMPDIGAGEHPIAFGDFRQAYVVVDRQGVRVNRDELTQKGRIVFDVYRRVGGGAGDFNAVKFLKIAAA</sequence>
<evidence type="ECO:0000259" key="2">
    <source>
        <dbReference type="Pfam" id="PF05065"/>
    </source>
</evidence>
<dbReference type="InterPro" id="IPR024455">
    <property type="entry name" value="Phage_capsid"/>
</dbReference>
<dbReference type="Pfam" id="PF05065">
    <property type="entry name" value="Phage_capsid"/>
    <property type="match status" value="1"/>
</dbReference>
<proteinExistence type="predicted"/>
<dbReference type="Gene3D" id="3.30.2320.10">
    <property type="entry name" value="hypothetical protein PF0899 domain"/>
    <property type="match status" value="1"/>
</dbReference>
<accession>A0AB36ERL0</accession>
<reference evidence="3 4" key="1">
    <citation type="journal article" date="2016" name="PeerJ">
        <title>Gall-ID: tools for genotyping gall-causing phytopathogenic bacteria.</title>
        <authorList>
            <person name="Davis E.W.II."/>
            <person name="Weisberg A.J."/>
            <person name="Tabima J.F."/>
            <person name="Grunwald N.J."/>
            <person name="Chang J.H."/>
        </authorList>
    </citation>
    <scope>NUCLEOTIDE SEQUENCE [LARGE SCALE GENOMIC DNA]</scope>
    <source>
        <strain evidence="3 4">N2/73</strain>
    </source>
</reference>
<evidence type="ECO:0000256" key="1">
    <source>
        <dbReference type="ARBA" id="ARBA00004328"/>
    </source>
</evidence>
<evidence type="ECO:0000313" key="3">
    <source>
        <dbReference type="EMBL" id="OCJ38038.1"/>
    </source>
</evidence>
<gene>
    <name evidence="3" type="ORF">A6U91_07565</name>
</gene>
<evidence type="ECO:0000313" key="4">
    <source>
        <dbReference type="Proteomes" id="UP000093451"/>
    </source>
</evidence>
<dbReference type="EMBL" id="LXKT01000013">
    <property type="protein sequence ID" value="OCJ38038.1"/>
    <property type="molecule type" value="Genomic_DNA"/>
</dbReference>
<dbReference type="Proteomes" id="UP000093451">
    <property type="component" value="Unassembled WGS sequence"/>
</dbReference>